<dbReference type="RefSeq" id="WP_131900645.1">
    <property type="nucleotide sequence ID" value="NZ_SMKU01000257.1"/>
</dbReference>
<sequence>MPLSDMDKARIVAGTHAAEAENARRLPPEVVDALVAAGFARHLVPARWGGTAGGLTELGRAVATVGEGCASAAWCASLYAHSARFGAFLPEQGQRELWEQGPDTLVVAGLVPTGEAVAVPGGTRLTGTWRYTSAVHSADWALVCGPADGDEIRFFAVPRSDFTIEDTWFSTGMRATASNTLVLDGVFVPEHRAFLRDSAFAGRPVGSGAPCHTVPMRAVNGLPFATPILGAATGAHHSAAEIMSGRSPSAAALLALARAAGEIDAAALLLDRAAAGLDGGGVTPADAARNARDNCLAVELLVGATDRLFRAVGTAGQAQDHPLQRFWRDVNTAASHVALRMETAGTIYAQQLLASRKEMA</sequence>
<evidence type="ECO:0000313" key="4">
    <source>
        <dbReference type="EMBL" id="TDD73465.1"/>
    </source>
</evidence>
<evidence type="ECO:0000313" key="5">
    <source>
        <dbReference type="Proteomes" id="UP000294513"/>
    </source>
</evidence>
<dbReference type="PANTHER" id="PTHR43884:SF12">
    <property type="entry name" value="ISOVALERYL-COA DEHYDROGENASE, MITOCHONDRIAL-RELATED"/>
    <property type="match status" value="1"/>
</dbReference>
<dbReference type="OrthoDB" id="3404950at2"/>
<name>A0A4R5AN69_9ACTN</name>
<dbReference type="SUPFAM" id="SSF47203">
    <property type="entry name" value="Acyl-CoA dehydrogenase C-terminal domain-like"/>
    <property type="match status" value="1"/>
</dbReference>
<dbReference type="Pfam" id="PF02771">
    <property type="entry name" value="Acyl-CoA_dh_N"/>
    <property type="match status" value="1"/>
</dbReference>
<feature type="domain" description="Acyl-CoA dehydrogenase/oxidase N-terminal" evidence="2">
    <location>
        <begin position="15"/>
        <end position="82"/>
    </location>
</feature>
<dbReference type="EMBL" id="SMKU01000257">
    <property type="protein sequence ID" value="TDD73465.1"/>
    <property type="molecule type" value="Genomic_DNA"/>
</dbReference>
<dbReference type="Pfam" id="PF08028">
    <property type="entry name" value="Acyl-CoA_dh_2"/>
    <property type="match status" value="1"/>
</dbReference>
<dbReference type="SUPFAM" id="SSF56645">
    <property type="entry name" value="Acyl-CoA dehydrogenase NM domain-like"/>
    <property type="match status" value="1"/>
</dbReference>
<dbReference type="Gene3D" id="1.10.540.10">
    <property type="entry name" value="Acyl-CoA dehydrogenase/oxidase, N-terminal domain"/>
    <property type="match status" value="1"/>
</dbReference>
<dbReference type="GO" id="GO:0016787">
    <property type="term" value="F:hydrolase activity"/>
    <property type="evidence" value="ECO:0007669"/>
    <property type="project" value="UniProtKB-KW"/>
</dbReference>
<dbReference type="GO" id="GO:0050660">
    <property type="term" value="F:flavin adenine dinucleotide binding"/>
    <property type="evidence" value="ECO:0007669"/>
    <property type="project" value="InterPro"/>
</dbReference>
<dbReference type="InterPro" id="IPR013786">
    <property type="entry name" value="AcylCoA_DH/ox_N"/>
</dbReference>
<organism evidence="4 5">
    <name type="scientific">Actinomadura rubrisoli</name>
    <dbReference type="NCBI Taxonomy" id="2530368"/>
    <lineage>
        <taxon>Bacteria</taxon>
        <taxon>Bacillati</taxon>
        <taxon>Actinomycetota</taxon>
        <taxon>Actinomycetes</taxon>
        <taxon>Streptosporangiales</taxon>
        <taxon>Thermomonosporaceae</taxon>
        <taxon>Actinomadura</taxon>
    </lineage>
</organism>
<dbReference type="AlphaFoldDB" id="A0A4R5AN69"/>
<protein>
    <submittedName>
        <fullName evidence="4">Hydrolase</fullName>
    </submittedName>
</protein>
<dbReference type="PANTHER" id="PTHR43884">
    <property type="entry name" value="ACYL-COA DEHYDROGENASE"/>
    <property type="match status" value="1"/>
</dbReference>
<dbReference type="InterPro" id="IPR009100">
    <property type="entry name" value="AcylCoA_DH/oxidase_NM_dom_sf"/>
</dbReference>
<reference evidence="4 5" key="1">
    <citation type="submission" date="2019-03" db="EMBL/GenBank/DDBJ databases">
        <title>Draft genome sequences of novel Actinobacteria.</title>
        <authorList>
            <person name="Sahin N."/>
            <person name="Ay H."/>
            <person name="Saygin H."/>
        </authorList>
    </citation>
    <scope>NUCLEOTIDE SEQUENCE [LARGE SCALE GENOMIC DNA]</scope>
    <source>
        <strain evidence="4 5">H3C3</strain>
    </source>
</reference>
<comment type="caution">
    <text evidence="4">The sequence shown here is derived from an EMBL/GenBank/DDBJ whole genome shotgun (WGS) entry which is preliminary data.</text>
</comment>
<dbReference type="InterPro" id="IPR046373">
    <property type="entry name" value="Acyl-CoA_Oxase/DH_mid-dom_sf"/>
</dbReference>
<keyword evidence="1" id="KW-0560">Oxidoreductase</keyword>
<dbReference type="Gene3D" id="1.20.140.10">
    <property type="entry name" value="Butyryl-CoA Dehydrogenase, subunit A, domain 3"/>
    <property type="match status" value="1"/>
</dbReference>
<evidence type="ECO:0000259" key="3">
    <source>
        <dbReference type="Pfam" id="PF08028"/>
    </source>
</evidence>
<accession>A0A4R5AN69</accession>
<keyword evidence="5" id="KW-1185">Reference proteome</keyword>
<proteinExistence type="predicted"/>
<dbReference type="InterPro" id="IPR013107">
    <property type="entry name" value="Acyl-CoA_DH_C"/>
</dbReference>
<dbReference type="InterPro" id="IPR036250">
    <property type="entry name" value="AcylCo_DH-like_C"/>
</dbReference>
<dbReference type="Gene3D" id="2.40.110.10">
    <property type="entry name" value="Butyryl-CoA Dehydrogenase, subunit A, domain 2"/>
    <property type="match status" value="1"/>
</dbReference>
<dbReference type="Proteomes" id="UP000294513">
    <property type="component" value="Unassembled WGS sequence"/>
</dbReference>
<gene>
    <name evidence="4" type="ORF">E1298_33975</name>
</gene>
<dbReference type="GO" id="GO:0003995">
    <property type="term" value="F:acyl-CoA dehydrogenase activity"/>
    <property type="evidence" value="ECO:0007669"/>
    <property type="project" value="TreeGrafter"/>
</dbReference>
<dbReference type="PIRSF" id="PIRSF016578">
    <property type="entry name" value="HsaA"/>
    <property type="match status" value="1"/>
</dbReference>
<keyword evidence="4" id="KW-0378">Hydrolase</keyword>
<dbReference type="InterPro" id="IPR037069">
    <property type="entry name" value="AcylCoA_DH/ox_N_sf"/>
</dbReference>
<feature type="domain" description="Acyl-CoA dehydrogenase C-terminal" evidence="3">
    <location>
        <begin position="224"/>
        <end position="339"/>
    </location>
</feature>
<evidence type="ECO:0000256" key="1">
    <source>
        <dbReference type="ARBA" id="ARBA00023002"/>
    </source>
</evidence>
<evidence type="ECO:0000259" key="2">
    <source>
        <dbReference type="Pfam" id="PF02771"/>
    </source>
</evidence>